<gene>
    <name evidence="6" type="ORF">MIND_00979600</name>
</gene>
<proteinExistence type="predicted"/>
<accession>A0A8H6W2Z8</accession>
<dbReference type="EMBL" id="JACAZF010000008">
    <property type="protein sequence ID" value="KAF7297459.1"/>
    <property type="molecule type" value="Genomic_DNA"/>
</dbReference>
<evidence type="ECO:0000313" key="6">
    <source>
        <dbReference type="EMBL" id="KAF7297459.1"/>
    </source>
</evidence>
<protein>
    <submittedName>
        <fullName evidence="6">MYND-type domain-containing protein</fullName>
    </submittedName>
</protein>
<name>A0A8H6W2Z8_9AGAR</name>
<organism evidence="6 7">
    <name type="scientific">Mycena indigotica</name>
    <dbReference type="NCBI Taxonomy" id="2126181"/>
    <lineage>
        <taxon>Eukaryota</taxon>
        <taxon>Fungi</taxon>
        <taxon>Dikarya</taxon>
        <taxon>Basidiomycota</taxon>
        <taxon>Agaricomycotina</taxon>
        <taxon>Agaricomycetes</taxon>
        <taxon>Agaricomycetidae</taxon>
        <taxon>Agaricales</taxon>
        <taxon>Marasmiineae</taxon>
        <taxon>Mycenaceae</taxon>
        <taxon>Mycena</taxon>
    </lineage>
</organism>
<dbReference type="OrthoDB" id="3014207at2759"/>
<dbReference type="Gene3D" id="6.10.140.2220">
    <property type="match status" value="1"/>
</dbReference>
<keyword evidence="3" id="KW-0862">Zinc</keyword>
<keyword evidence="2 4" id="KW-0863">Zinc-finger</keyword>
<comment type="caution">
    <text evidence="6">The sequence shown here is derived from an EMBL/GenBank/DDBJ whole genome shotgun (WGS) entry which is preliminary data.</text>
</comment>
<dbReference type="GeneID" id="59348922"/>
<feature type="domain" description="MYND-type" evidence="5">
    <location>
        <begin position="412"/>
        <end position="453"/>
    </location>
</feature>
<evidence type="ECO:0000313" key="7">
    <source>
        <dbReference type="Proteomes" id="UP000636479"/>
    </source>
</evidence>
<dbReference type="AlphaFoldDB" id="A0A8H6W2Z8"/>
<dbReference type="InterPro" id="IPR002893">
    <property type="entry name" value="Znf_MYND"/>
</dbReference>
<evidence type="ECO:0000259" key="5">
    <source>
        <dbReference type="PROSITE" id="PS50865"/>
    </source>
</evidence>
<evidence type="ECO:0000256" key="2">
    <source>
        <dbReference type="ARBA" id="ARBA00022771"/>
    </source>
</evidence>
<dbReference type="RefSeq" id="XP_037217818.1">
    <property type="nucleotide sequence ID" value="XM_037366406.1"/>
</dbReference>
<reference evidence="6" key="1">
    <citation type="submission" date="2020-05" db="EMBL/GenBank/DDBJ databases">
        <title>Mycena genomes resolve the evolution of fungal bioluminescence.</title>
        <authorList>
            <person name="Tsai I.J."/>
        </authorList>
    </citation>
    <scope>NUCLEOTIDE SEQUENCE</scope>
    <source>
        <strain evidence="6">171206Taipei</strain>
    </source>
</reference>
<keyword evidence="1" id="KW-0479">Metal-binding</keyword>
<evidence type="ECO:0000256" key="1">
    <source>
        <dbReference type="ARBA" id="ARBA00022723"/>
    </source>
</evidence>
<dbReference type="GO" id="GO:0008270">
    <property type="term" value="F:zinc ion binding"/>
    <property type="evidence" value="ECO:0007669"/>
    <property type="project" value="UniProtKB-KW"/>
</dbReference>
<keyword evidence="7" id="KW-1185">Reference proteome</keyword>
<dbReference type="Proteomes" id="UP000636479">
    <property type="component" value="Unassembled WGS sequence"/>
</dbReference>
<dbReference type="Pfam" id="PF01753">
    <property type="entry name" value="zf-MYND"/>
    <property type="match status" value="1"/>
</dbReference>
<sequence>MDHVITPTFPEKHLPRLSCVAYIILDPSTISKFLLQVDDLDREANSNALAIAHDTIARAMRTITLAGLLANPTVGPDERAPIAVLQELWPRIWEWICFHDNFRDHDIFDFGKPAVAMYHAHVCMIHTLVRHSALKAQLYATPGLWELLGRAWAIFVETREYNGQGIIQLAEIILWHSSSIAESVLDDSRVVNDLVAGVGGLQELARICVKSLDTTFPHDPSLQLPLTPLAQATASTVLTLLKCHPLHESTVFHKTLSELGAVAPLVRVLLRVLHEYPVPRTRVNERGIIFATFSALFRAVLAINESDPVPGYLEALKAGLLPASHNFYSGIEPEEHVAHLPALLFSTHIMTSPLILEELSKWDLKKVEDTSGFVDPALAEAWRNVYTLIESRLTTFSAHNVMRGSVRRGCSNPRCEELHPREVMKWCTLCHLTQYCSKDCQREDWHARHTIYCDAPVFDDIDPGRIYRRRRSFMRSLLNEEYTKHEEDIARQLLQFFIVHREHATPYVLFSYTEVNTPNCEVTVGAITQHKSLVSTYREDMDRAMCSDGRYHLHFLTLPGRPDAPDRWMFYPFHSVVGVLEPGLRRLAERVKQENTSTGAEVDTEGYAEEIRRLLEQERGEGGLQTH</sequence>
<dbReference type="SUPFAM" id="SSF144232">
    <property type="entry name" value="HIT/MYND zinc finger-like"/>
    <property type="match status" value="1"/>
</dbReference>
<dbReference type="PROSITE" id="PS50865">
    <property type="entry name" value="ZF_MYND_2"/>
    <property type="match status" value="1"/>
</dbReference>
<evidence type="ECO:0000256" key="4">
    <source>
        <dbReference type="PROSITE-ProRule" id="PRU00134"/>
    </source>
</evidence>
<evidence type="ECO:0000256" key="3">
    <source>
        <dbReference type="ARBA" id="ARBA00022833"/>
    </source>
</evidence>